<protein>
    <submittedName>
        <fullName evidence="1">Uncharacterized protein</fullName>
    </submittedName>
</protein>
<dbReference type="AlphaFoldDB" id="A0A0A8YHL2"/>
<evidence type="ECO:0000313" key="1">
    <source>
        <dbReference type="EMBL" id="JAD24980.1"/>
    </source>
</evidence>
<reference evidence="1" key="2">
    <citation type="journal article" date="2015" name="Data Brief">
        <title>Shoot transcriptome of the giant reed, Arundo donax.</title>
        <authorList>
            <person name="Barrero R.A."/>
            <person name="Guerrero F.D."/>
            <person name="Moolhuijzen P."/>
            <person name="Goolsby J.A."/>
            <person name="Tidwell J."/>
            <person name="Bellgard S.E."/>
            <person name="Bellgard M.I."/>
        </authorList>
    </citation>
    <scope>NUCLEOTIDE SEQUENCE</scope>
    <source>
        <tissue evidence="1">Shoot tissue taken approximately 20 cm above the soil surface</tissue>
    </source>
</reference>
<name>A0A0A8YHL2_ARUDO</name>
<reference evidence="1" key="1">
    <citation type="submission" date="2014-09" db="EMBL/GenBank/DDBJ databases">
        <authorList>
            <person name="Magalhaes I.L.F."/>
            <person name="Oliveira U."/>
            <person name="Santos F.R."/>
            <person name="Vidigal T.H.D.A."/>
            <person name="Brescovit A.D."/>
            <person name="Santos A.J."/>
        </authorList>
    </citation>
    <scope>NUCLEOTIDE SEQUENCE</scope>
    <source>
        <tissue evidence="1">Shoot tissue taken approximately 20 cm above the soil surface</tissue>
    </source>
</reference>
<sequence length="28" mass="3102">MISTLLQTYINALLAICCVSFTHQLNCS</sequence>
<proteinExistence type="predicted"/>
<organism evidence="1">
    <name type="scientific">Arundo donax</name>
    <name type="common">Giant reed</name>
    <name type="synonym">Donax arundinaceus</name>
    <dbReference type="NCBI Taxonomy" id="35708"/>
    <lineage>
        <taxon>Eukaryota</taxon>
        <taxon>Viridiplantae</taxon>
        <taxon>Streptophyta</taxon>
        <taxon>Embryophyta</taxon>
        <taxon>Tracheophyta</taxon>
        <taxon>Spermatophyta</taxon>
        <taxon>Magnoliopsida</taxon>
        <taxon>Liliopsida</taxon>
        <taxon>Poales</taxon>
        <taxon>Poaceae</taxon>
        <taxon>PACMAD clade</taxon>
        <taxon>Arundinoideae</taxon>
        <taxon>Arundineae</taxon>
        <taxon>Arundo</taxon>
    </lineage>
</organism>
<dbReference type="EMBL" id="GBRH01272915">
    <property type="protein sequence ID" value="JAD24980.1"/>
    <property type="molecule type" value="Transcribed_RNA"/>
</dbReference>
<accession>A0A0A8YHL2</accession>